<keyword evidence="3" id="KW-1185">Reference proteome</keyword>
<name>A0ABS7YN74_9VIBR</name>
<organism evidence="2 3">
    <name type="scientific">Vibrio tritonius</name>
    <dbReference type="NCBI Taxonomy" id="1435069"/>
    <lineage>
        <taxon>Bacteria</taxon>
        <taxon>Pseudomonadati</taxon>
        <taxon>Pseudomonadota</taxon>
        <taxon>Gammaproteobacteria</taxon>
        <taxon>Vibrionales</taxon>
        <taxon>Vibrionaceae</taxon>
        <taxon>Vibrio</taxon>
    </lineage>
</organism>
<dbReference type="InterPro" id="IPR001296">
    <property type="entry name" value="Glyco_trans_1"/>
</dbReference>
<evidence type="ECO:0000313" key="2">
    <source>
        <dbReference type="EMBL" id="MCA2015710.1"/>
    </source>
</evidence>
<dbReference type="Gene3D" id="3.40.50.2000">
    <property type="entry name" value="Glycogen Phosphorylase B"/>
    <property type="match status" value="1"/>
</dbReference>
<dbReference type="EMBL" id="JAIWIU010000037">
    <property type="protein sequence ID" value="MCA2015710.1"/>
    <property type="molecule type" value="Genomic_DNA"/>
</dbReference>
<dbReference type="RefSeq" id="WP_225249966.1">
    <property type="nucleotide sequence ID" value="NZ_JAIWIU010000037.1"/>
</dbReference>
<keyword evidence="2" id="KW-0808">Transferase</keyword>
<dbReference type="Proteomes" id="UP001199044">
    <property type="component" value="Unassembled WGS sequence"/>
</dbReference>
<accession>A0ABS7YN74</accession>
<gene>
    <name evidence="2" type="ORF">LDJ79_06280</name>
</gene>
<proteinExistence type="predicted"/>
<sequence length="334" mass="38696">MKEIIAFSKNLAFSVGGAEKSLYSELLKSEGNKTICYIEGKRKDKRIRINYPDEFKLTGITPRFLLNRFFFSEYVLNRKCVIDYFKKSNGQYDELWTQNLWAPAAIRSFEGKVRYYVRDELFLNQRVNYHCGIRKVLKYFYDLADNPAFSIYCKDQIFAIERADEIISNSKYMHDQIKEKFGVESSIVLPFIDRDKLLNGFSELSSQIYQKDKGIVLLGDSYLKGTQTFYKLAKHFPNHKFYLFSRTAQKTIVDNNVIIKPWVSNPQEAYKYAKVTLMPSVWAEAYGRVAAESLALGIPCIVSNVGGLPEAVCYQDDLIANNYEEFVVKLQLLL</sequence>
<keyword evidence="2" id="KW-0328">Glycosyltransferase</keyword>
<dbReference type="SUPFAM" id="SSF53756">
    <property type="entry name" value="UDP-Glycosyltransferase/glycogen phosphorylase"/>
    <property type="match status" value="1"/>
</dbReference>
<feature type="domain" description="Glycosyl transferase family 1" evidence="1">
    <location>
        <begin position="244"/>
        <end position="330"/>
    </location>
</feature>
<reference evidence="3" key="1">
    <citation type="submission" date="2023-07" db="EMBL/GenBank/DDBJ databases">
        <title>Molecular identification of indigenous halophilic bacteria isolated from red sea cost, biodegradation of synthetic dyes and assessment of degraded metabolite toxicity.</title>
        <authorList>
            <person name="Chaieb K."/>
            <person name="Altayb H.N."/>
        </authorList>
    </citation>
    <scope>NUCLEOTIDE SEQUENCE [LARGE SCALE GENOMIC DNA]</scope>
    <source>
        <strain evidence="3">K20</strain>
    </source>
</reference>
<evidence type="ECO:0000313" key="3">
    <source>
        <dbReference type="Proteomes" id="UP001199044"/>
    </source>
</evidence>
<dbReference type="Pfam" id="PF00534">
    <property type="entry name" value="Glycos_transf_1"/>
    <property type="match status" value="1"/>
</dbReference>
<dbReference type="EC" id="2.4.-.-" evidence="2"/>
<evidence type="ECO:0000259" key="1">
    <source>
        <dbReference type="Pfam" id="PF00534"/>
    </source>
</evidence>
<dbReference type="GO" id="GO:0016757">
    <property type="term" value="F:glycosyltransferase activity"/>
    <property type="evidence" value="ECO:0007669"/>
    <property type="project" value="UniProtKB-KW"/>
</dbReference>
<comment type="caution">
    <text evidence="2">The sequence shown here is derived from an EMBL/GenBank/DDBJ whole genome shotgun (WGS) entry which is preliminary data.</text>
</comment>
<protein>
    <submittedName>
        <fullName evidence="2">Glycosyltransferase</fullName>
        <ecNumber evidence="2">2.4.-.-</ecNumber>
    </submittedName>
</protein>